<proteinExistence type="predicted"/>
<dbReference type="EMBL" id="LLYB01000055">
    <property type="protein sequence ID" value="KRR25506.1"/>
    <property type="molecule type" value="Genomic_DNA"/>
</dbReference>
<feature type="binding site" evidence="2">
    <location>
        <begin position="10"/>
        <end position="17"/>
    </location>
    <ligand>
        <name>ATP</name>
        <dbReference type="ChEBI" id="CHEBI:30616"/>
    </ligand>
</feature>
<evidence type="ECO:0000256" key="1">
    <source>
        <dbReference type="PIRSR" id="PIRSR007531-1"/>
    </source>
</evidence>
<dbReference type="Pfam" id="PF07931">
    <property type="entry name" value="CPT"/>
    <property type="match status" value="1"/>
</dbReference>
<sequence>MAPTAIVLHGTTSAGKSSIAKALQATAPVPAFHISLDAFVTMSNRRDMRSDAERAQAYSIHCENLRTTLARVVQTHFDIVLDLVLRDEVQMDACLNVLRGRPTYVVRVWAPLDVLEERERSRDDRAPGMAREQVGHPAYRRAYDLEVDTSLCNPEEGAVAVRRLIGSI</sequence>
<dbReference type="PIRSF" id="PIRSF007531">
    <property type="entry name" value="CPT"/>
    <property type="match status" value="1"/>
</dbReference>
<evidence type="ECO:0008006" key="5">
    <source>
        <dbReference type="Google" id="ProtNLM"/>
    </source>
</evidence>
<name>A0A0R3MZI9_9BRAD</name>
<accession>A0A0R3MZI9</accession>
<dbReference type="InterPro" id="IPR012853">
    <property type="entry name" value="CPT"/>
</dbReference>
<evidence type="ECO:0000313" key="4">
    <source>
        <dbReference type="Proteomes" id="UP000051660"/>
    </source>
</evidence>
<dbReference type="GO" id="GO:0005524">
    <property type="term" value="F:ATP binding"/>
    <property type="evidence" value="ECO:0007669"/>
    <property type="project" value="InterPro"/>
</dbReference>
<dbReference type="InterPro" id="IPR027417">
    <property type="entry name" value="P-loop_NTPase"/>
</dbReference>
<evidence type="ECO:0000256" key="2">
    <source>
        <dbReference type="PIRSR" id="PIRSR007531-2"/>
    </source>
</evidence>
<gene>
    <name evidence="3" type="ORF">CQ14_17685</name>
</gene>
<dbReference type="Gene3D" id="3.40.50.300">
    <property type="entry name" value="P-loop containing nucleotide triphosphate hydrolases"/>
    <property type="match status" value="1"/>
</dbReference>
<dbReference type="GO" id="GO:0016740">
    <property type="term" value="F:transferase activity"/>
    <property type="evidence" value="ECO:0007669"/>
    <property type="project" value="InterPro"/>
</dbReference>
<feature type="active site" evidence="1">
    <location>
        <position position="37"/>
    </location>
</feature>
<reference evidence="3 4" key="1">
    <citation type="submission" date="2014-03" db="EMBL/GenBank/DDBJ databases">
        <title>Bradyrhizobium valentinum sp. nov., isolated from effective nodules of Lupinus mariae-josephae, a lupine endemic of basic-lime soils in Eastern Spain.</title>
        <authorList>
            <person name="Duran D."/>
            <person name="Rey L."/>
            <person name="Navarro A."/>
            <person name="Busquets A."/>
            <person name="Imperial J."/>
            <person name="Ruiz-Argueso T."/>
        </authorList>
    </citation>
    <scope>NUCLEOTIDE SEQUENCE [LARGE SCALE GENOMIC DNA]</scope>
    <source>
        <strain evidence="3 4">CCBAU 23086</strain>
    </source>
</reference>
<dbReference type="SUPFAM" id="SSF52540">
    <property type="entry name" value="P-loop containing nucleoside triphosphate hydrolases"/>
    <property type="match status" value="1"/>
</dbReference>
<protein>
    <recommendedName>
        <fullName evidence="5">Chloramphenicol phosphotransferase</fullName>
    </recommendedName>
</protein>
<dbReference type="AlphaFoldDB" id="A0A0R3MZI9"/>
<organism evidence="3 4">
    <name type="scientific">Bradyrhizobium lablabi</name>
    <dbReference type="NCBI Taxonomy" id="722472"/>
    <lineage>
        <taxon>Bacteria</taxon>
        <taxon>Pseudomonadati</taxon>
        <taxon>Pseudomonadota</taxon>
        <taxon>Alphaproteobacteria</taxon>
        <taxon>Hyphomicrobiales</taxon>
        <taxon>Nitrobacteraceae</taxon>
        <taxon>Bradyrhizobium</taxon>
    </lineage>
</organism>
<comment type="caution">
    <text evidence="3">The sequence shown here is derived from an EMBL/GenBank/DDBJ whole genome shotgun (WGS) entry which is preliminary data.</text>
</comment>
<dbReference type="Proteomes" id="UP000051660">
    <property type="component" value="Unassembled WGS sequence"/>
</dbReference>
<evidence type="ECO:0000313" key="3">
    <source>
        <dbReference type="EMBL" id="KRR25506.1"/>
    </source>
</evidence>